<evidence type="ECO:0000313" key="2">
    <source>
        <dbReference type="EMBL" id="QDV15596.1"/>
    </source>
</evidence>
<reference evidence="2 3" key="1">
    <citation type="submission" date="2019-02" db="EMBL/GenBank/DDBJ databases">
        <title>Deep-cultivation of Planctomycetes and their phenomic and genomic characterization uncovers novel biology.</title>
        <authorList>
            <person name="Wiegand S."/>
            <person name="Jogler M."/>
            <person name="Boedeker C."/>
            <person name="Pinto D."/>
            <person name="Vollmers J."/>
            <person name="Rivas-Marin E."/>
            <person name="Kohn T."/>
            <person name="Peeters S.H."/>
            <person name="Heuer A."/>
            <person name="Rast P."/>
            <person name="Oberbeckmann S."/>
            <person name="Bunk B."/>
            <person name="Jeske O."/>
            <person name="Meyerdierks A."/>
            <person name="Storesund J.E."/>
            <person name="Kallscheuer N."/>
            <person name="Luecker S."/>
            <person name="Lage O.M."/>
            <person name="Pohl T."/>
            <person name="Merkel B.J."/>
            <person name="Hornburger P."/>
            <person name="Mueller R.-W."/>
            <person name="Bruemmer F."/>
            <person name="Labrenz M."/>
            <person name="Spormann A.M."/>
            <person name="Op den Camp H."/>
            <person name="Overmann J."/>
            <person name="Amann R."/>
            <person name="Jetten M.S.M."/>
            <person name="Mascher T."/>
            <person name="Medema M.H."/>
            <person name="Devos D.P."/>
            <person name="Kaster A.-K."/>
            <person name="Ovreas L."/>
            <person name="Rohde M."/>
            <person name="Galperin M.Y."/>
            <person name="Jogler C."/>
        </authorList>
    </citation>
    <scope>NUCLEOTIDE SEQUENCE [LARGE SCALE GENOMIC DNA]</scope>
    <source>
        <strain evidence="2 3">Pan153</strain>
    </source>
</reference>
<dbReference type="Pfam" id="PF19493">
    <property type="entry name" value="Trypco1"/>
    <property type="match status" value="1"/>
</dbReference>
<dbReference type="NCBIfam" id="NF041216">
    <property type="entry name" value="CU044_2847_fam"/>
    <property type="match status" value="1"/>
</dbReference>
<dbReference type="Proteomes" id="UP000320839">
    <property type="component" value="Chromosome"/>
</dbReference>
<dbReference type="RefSeq" id="WP_145453683.1">
    <property type="nucleotide sequence ID" value="NZ_CP036317.1"/>
</dbReference>
<dbReference type="InterPro" id="IPR045794">
    <property type="entry name" value="Trypco1"/>
</dbReference>
<accession>A0A518FGY1</accession>
<gene>
    <name evidence="2" type="ORF">Pan153_02120</name>
</gene>
<dbReference type="OrthoDB" id="428612at2"/>
<organism evidence="2 3">
    <name type="scientific">Gimesia panareensis</name>
    <dbReference type="NCBI Taxonomy" id="2527978"/>
    <lineage>
        <taxon>Bacteria</taxon>
        <taxon>Pseudomonadati</taxon>
        <taxon>Planctomycetota</taxon>
        <taxon>Planctomycetia</taxon>
        <taxon>Planctomycetales</taxon>
        <taxon>Planctomycetaceae</taxon>
        <taxon>Gimesia</taxon>
    </lineage>
</organism>
<evidence type="ECO:0000313" key="3">
    <source>
        <dbReference type="Proteomes" id="UP000320839"/>
    </source>
</evidence>
<feature type="domain" description="Trypsin-co-occurring" evidence="1">
    <location>
        <begin position="7"/>
        <end position="110"/>
    </location>
</feature>
<evidence type="ECO:0000259" key="1">
    <source>
        <dbReference type="Pfam" id="PF19493"/>
    </source>
</evidence>
<proteinExistence type="predicted"/>
<sequence>MNAIKVETDSQKTILIESADVEVAPAPGAGGGSIAGGDELVEKLHSLGEVGDAIADVCKTLQDRINSSLEASKPSELTLKFGVTLAGEMGIPFVTKGSAEGTFQVTAKWDFSKE</sequence>
<name>A0A518FGY1_9PLAN</name>
<dbReference type="AlphaFoldDB" id="A0A518FGY1"/>
<dbReference type="EMBL" id="CP036317">
    <property type="protein sequence ID" value="QDV15596.1"/>
    <property type="molecule type" value="Genomic_DNA"/>
</dbReference>
<protein>
    <recommendedName>
        <fullName evidence="1">Trypsin-co-occurring domain-containing protein</fullName>
    </recommendedName>
</protein>